<reference evidence="6 7" key="1">
    <citation type="submission" date="2020-07" db="EMBL/GenBank/DDBJ databases">
        <authorList>
            <person name="Zhuang K."/>
            <person name="Ran Y."/>
        </authorList>
    </citation>
    <scope>NUCLEOTIDE SEQUENCE [LARGE SCALE GENOMIC DNA]</scope>
    <source>
        <strain evidence="6 7">WCH-YHL-001</strain>
    </source>
</reference>
<evidence type="ECO:0000256" key="4">
    <source>
        <dbReference type="PROSITE-ProRule" id="PRU00335"/>
    </source>
</evidence>
<keyword evidence="1" id="KW-0805">Transcription regulation</keyword>
<evidence type="ECO:0000313" key="7">
    <source>
        <dbReference type="Proteomes" id="UP000515512"/>
    </source>
</evidence>
<dbReference type="PRINTS" id="PR00455">
    <property type="entry name" value="HTHTETR"/>
</dbReference>
<dbReference type="InterPro" id="IPR009057">
    <property type="entry name" value="Homeodomain-like_sf"/>
</dbReference>
<keyword evidence="2 4" id="KW-0238">DNA-binding</keyword>
<feature type="domain" description="HTH tetR-type" evidence="5">
    <location>
        <begin position="16"/>
        <end position="76"/>
    </location>
</feature>
<dbReference type="PANTHER" id="PTHR30055:SF238">
    <property type="entry name" value="MYCOFACTOCIN BIOSYNTHESIS TRANSCRIPTIONAL REGULATOR MFTR-RELATED"/>
    <property type="match status" value="1"/>
</dbReference>
<evidence type="ECO:0000313" key="6">
    <source>
        <dbReference type="EMBL" id="QLY30066.1"/>
    </source>
</evidence>
<sequence>MPTDDRALPLRERKRIRTRRALADAALRLFTEKGFAATTVEELVDAAEVSRSTFFRAFATKEAVAIEAETELWTGYLDTLAEREFTGSILAALRDVLVDTATELPADWDERYIATRRLVITAPSLLGHLSYARSGVEAQVVEQLSRKLALPDGDLRPRILAETATTAWSIAGRGWVASDGKGGRAELVRRLHESFAAVPEALRLSA</sequence>
<organism evidence="6 7">
    <name type="scientific">Nocardia huaxiensis</name>
    <dbReference type="NCBI Taxonomy" id="2755382"/>
    <lineage>
        <taxon>Bacteria</taxon>
        <taxon>Bacillati</taxon>
        <taxon>Actinomycetota</taxon>
        <taxon>Actinomycetes</taxon>
        <taxon>Mycobacteriales</taxon>
        <taxon>Nocardiaceae</taxon>
        <taxon>Nocardia</taxon>
    </lineage>
</organism>
<evidence type="ECO:0000256" key="3">
    <source>
        <dbReference type="ARBA" id="ARBA00023163"/>
    </source>
</evidence>
<dbReference type="RefSeq" id="WP_181581265.1">
    <property type="nucleotide sequence ID" value="NZ_CP059399.1"/>
</dbReference>
<dbReference type="KEGG" id="nhu:H0264_33605"/>
<evidence type="ECO:0000256" key="1">
    <source>
        <dbReference type="ARBA" id="ARBA00023015"/>
    </source>
</evidence>
<evidence type="ECO:0000259" key="5">
    <source>
        <dbReference type="PROSITE" id="PS50977"/>
    </source>
</evidence>
<evidence type="ECO:0000256" key="2">
    <source>
        <dbReference type="ARBA" id="ARBA00023125"/>
    </source>
</evidence>
<dbReference type="GO" id="GO:0000976">
    <property type="term" value="F:transcription cis-regulatory region binding"/>
    <property type="evidence" value="ECO:0007669"/>
    <property type="project" value="TreeGrafter"/>
</dbReference>
<dbReference type="AlphaFoldDB" id="A0A7D6Z1B2"/>
<dbReference type="PROSITE" id="PS50977">
    <property type="entry name" value="HTH_TETR_2"/>
    <property type="match status" value="1"/>
</dbReference>
<feature type="DNA-binding region" description="H-T-H motif" evidence="4">
    <location>
        <begin position="39"/>
        <end position="58"/>
    </location>
</feature>
<dbReference type="Proteomes" id="UP000515512">
    <property type="component" value="Chromosome"/>
</dbReference>
<protein>
    <submittedName>
        <fullName evidence="6">TetR family transcriptional regulator</fullName>
    </submittedName>
</protein>
<keyword evidence="3" id="KW-0804">Transcription</keyword>
<dbReference type="Pfam" id="PF17754">
    <property type="entry name" value="TetR_C_14"/>
    <property type="match status" value="1"/>
</dbReference>
<gene>
    <name evidence="6" type="ORF">H0264_33605</name>
</gene>
<dbReference type="PANTHER" id="PTHR30055">
    <property type="entry name" value="HTH-TYPE TRANSCRIPTIONAL REGULATOR RUTR"/>
    <property type="match status" value="1"/>
</dbReference>
<dbReference type="InterPro" id="IPR001647">
    <property type="entry name" value="HTH_TetR"/>
</dbReference>
<keyword evidence="7" id="KW-1185">Reference proteome</keyword>
<name>A0A7D6Z1B2_9NOCA</name>
<dbReference type="InterPro" id="IPR041347">
    <property type="entry name" value="MftR_C"/>
</dbReference>
<proteinExistence type="predicted"/>
<dbReference type="EMBL" id="CP059399">
    <property type="protein sequence ID" value="QLY30066.1"/>
    <property type="molecule type" value="Genomic_DNA"/>
</dbReference>
<dbReference type="Gene3D" id="1.10.357.10">
    <property type="entry name" value="Tetracycline Repressor, domain 2"/>
    <property type="match status" value="1"/>
</dbReference>
<dbReference type="InterPro" id="IPR050109">
    <property type="entry name" value="HTH-type_TetR-like_transc_reg"/>
</dbReference>
<dbReference type="SUPFAM" id="SSF46689">
    <property type="entry name" value="Homeodomain-like"/>
    <property type="match status" value="1"/>
</dbReference>
<accession>A0A7D6Z1B2</accession>
<dbReference type="GO" id="GO:0003700">
    <property type="term" value="F:DNA-binding transcription factor activity"/>
    <property type="evidence" value="ECO:0007669"/>
    <property type="project" value="TreeGrafter"/>
</dbReference>
<dbReference type="Gene3D" id="1.10.10.60">
    <property type="entry name" value="Homeodomain-like"/>
    <property type="match status" value="1"/>
</dbReference>
<dbReference type="Pfam" id="PF00440">
    <property type="entry name" value="TetR_N"/>
    <property type="match status" value="1"/>
</dbReference>